<dbReference type="SMART" id="SM00079">
    <property type="entry name" value="PBPe"/>
    <property type="match status" value="1"/>
</dbReference>
<dbReference type="Gene3D" id="3.40.190.10">
    <property type="entry name" value="Periplasmic binding protein-like II"/>
    <property type="match status" value="2"/>
</dbReference>
<dbReference type="SUPFAM" id="SSF53850">
    <property type="entry name" value="Periplasmic binding protein-like II"/>
    <property type="match status" value="1"/>
</dbReference>
<dbReference type="SMART" id="SM00062">
    <property type="entry name" value="PBPb"/>
    <property type="match status" value="1"/>
</dbReference>
<evidence type="ECO:0000259" key="3">
    <source>
        <dbReference type="SMART" id="SM00062"/>
    </source>
</evidence>
<dbReference type="PROSITE" id="PS51318">
    <property type="entry name" value="TAT"/>
    <property type="match status" value="1"/>
</dbReference>
<dbReference type="OrthoDB" id="8454826at2"/>
<evidence type="ECO:0000256" key="1">
    <source>
        <dbReference type="ARBA" id="ARBA00022729"/>
    </source>
</evidence>
<protein>
    <submittedName>
        <fullName evidence="5">Amino acid ABC transporter substrate-binding protein</fullName>
    </submittedName>
</protein>
<dbReference type="PANTHER" id="PTHR35936:SF17">
    <property type="entry name" value="ARGININE-BINDING EXTRACELLULAR PROTEIN ARTP"/>
    <property type="match status" value="1"/>
</dbReference>
<evidence type="ECO:0000259" key="4">
    <source>
        <dbReference type="SMART" id="SM00079"/>
    </source>
</evidence>
<dbReference type="RefSeq" id="WP_119481009.1">
    <property type="nucleotide sequence ID" value="NZ_QXTG01000001.1"/>
</dbReference>
<accession>A0A3A1U6J8</accession>
<proteinExistence type="predicted"/>
<keyword evidence="6" id="KW-1185">Reference proteome</keyword>
<feature type="chain" id="PRO_5039099108" evidence="2">
    <location>
        <begin position="30"/>
        <end position="291"/>
    </location>
</feature>
<dbReference type="AlphaFoldDB" id="A0A3A1U6J8"/>
<dbReference type="InterPro" id="IPR001638">
    <property type="entry name" value="Solute-binding_3/MltF_N"/>
</dbReference>
<dbReference type="Pfam" id="PF00497">
    <property type="entry name" value="SBP_bac_3"/>
    <property type="match status" value="1"/>
</dbReference>
<evidence type="ECO:0000313" key="6">
    <source>
        <dbReference type="Proteomes" id="UP000265742"/>
    </source>
</evidence>
<evidence type="ECO:0000313" key="5">
    <source>
        <dbReference type="EMBL" id="RIX30648.1"/>
    </source>
</evidence>
<reference evidence="6" key="1">
    <citation type="submission" date="2018-09" db="EMBL/GenBank/DDBJ databases">
        <authorList>
            <person name="Kim I."/>
        </authorList>
    </citation>
    <scope>NUCLEOTIDE SEQUENCE [LARGE SCALE GENOMIC DNA]</scope>
    <source>
        <strain evidence="6">DD4a</strain>
    </source>
</reference>
<dbReference type="CDD" id="cd13530">
    <property type="entry name" value="PBP2_peptides_like"/>
    <property type="match status" value="1"/>
</dbReference>
<name>A0A3A1U6J8_9MICO</name>
<sequence>MPALRRPLARRTALAVLGASALLALSACAQGAAPADTAAGSASASAGPASLQTLTPGKLTVATGQPAYSPWVEDDEPQSGKGFEAAVTYAVAKQLGYAQGDVVWVRSTFDSAIAPGAKPWDLNVQQFSVTDERRKAVDFSSPYYTTTQAVVTTKGSKADGVTSVAGLKGLTIGVAASTTSLQVVTDRIGQPKVFNSNDDAVQALKTKQVDAIVTDLPTAFYIAGAQLDDGVVAGQLADSSEGGDRFAYVLPKGSKLTAPVSAAIDALKSSGELQKLTDQWLSSEVDAPVLK</sequence>
<organism evidence="5 6">
    <name type="scientific">Amnibacterium setariae</name>
    <dbReference type="NCBI Taxonomy" id="2306585"/>
    <lineage>
        <taxon>Bacteria</taxon>
        <taxon>Bacillati</taxon>
        <taxon>Actinomycetota</taxon>
        <taxon>Actinomycetes</taxon>
        <taxon>Micrococcales</taxon>
        <taxon>Microbacteriaceae</taxon>
        <taxon>Amnibacterium</taxon>
    </lineage>
</organism>
<feature type="domain" description="Solute-binding protein family 3/N-terminal" evidence="3">
    <location>
        <begin position="58"/>
        <end position="284"/>
    </location>
</feature>
<evidence type="ECO:0000256" key="2">
    <source>
        <dbReference type="SAM" id="SignalP"/>
    </source>
</evidence>
<dbReference type="PANTHER" id="PTHR35936">
    <property type="entry name" value="MEMBRANE-BOUND LYTIC MUREIN TRANSGLYCOSYLASE F"/>
    <property type="match status" value="1"/>
</dbReference>
<dbReference type="GO" id="GO:0015276">
    <property type="term" value="F:ligand-gated monoatomic ion channel activity"/>
    <property type="evidence" value="ECO:0007669"/>
    <property type="project" value="InterPro"/>
</dbReference>
<dbReference type="GO" id="GO:0016020">
    <property type="term" value="C:membrane"/>
    <property type="evidence" value="ECO:0007669"/>
    <property type="project" value="InterPro"/>
</dbReference>
<dbReference type="InterPro" id="IPR006311">
    <property type="entry name" value="TAT_signal"/>
</dbReference>
<feature type="domain" description="Ionotropic glutamate receptor C-terminal" evidence="4">
    <location>
        <begin position="58"/>
        <end position="283"/>
    </location>
</feature>
<comment type="caution">
    <text evidence="5">The sequence shown here is derived from an EMBL/GenBank/DDBJ whole genome shotgun (WGS) entry which is preliminary data.</text>
</comment>
<dbReference type="InterPro" id="IPR001320">
    <property type="entry name" value="Iontro_rcpt_C"/>
</dbReference>
<dbReference type="PROSITE" id="PS51257">
    <property type="entry name" value="PROKAR_LIPOPROTEIN"/>
    <property type="match status" value="1"/>
</dbReference>
<dbReference type="EMBL" id="QXTG01000001">
    <property type="protein sequence ID" value="RIX30648.1"/>
    <property type="molecule type" value="Genomic_DNA"/>
</dbReference>
<keyword evidence="1 2" id="KW-0732">Signal</keyword>
<feature type="signal peptide" evidence="2">
    <location>
        <begin position="1"/>
        <end position="29"/>
    </location>
</feature>
<gene>
    <name evidence="5" type="ORF">D1781_04335</name>
</gene>
<dbReference type="Proteomes" id="UP000265742">
    <property type="component" value="Unassembled WGS sequence"/>
</dbReference>